<dbReference type="GO" id="GO:0005506">
    <property type="term" value="F:iron ion binding"/>
    <property type="evidence" value="ECO:0007669"/>
    <property type="project" value="InterPro"/>
</dbReference>
<evidence type="ECO:0000256" key="2">
    <source>
        <dbReference type="ARBA" id="ARBA00022617"/>
    </source>
</evidence>
<feature type="chain" id="PRO_5035812661" description="Globin domain-containing protein" evidence="6">
    <location>
        <begin position="19"/>
        <end position="202"/>
    </location>
</feature>
<keyword evidence="9" id="KW-1185">Reference proteome</keyword>
<evidence type="ECO:0000313" key="9">
    <source>
        <dbReference type="Proteomes" id="UP000494106"/>
    </source>
</evidence>
<comment type="similarity">
    <text evidence="5">Belongs to the globin family.</text>
</comment>
<evidence type="ECO:0000259" key="7">
    <source>
        <dbReference type="PROSITE" id="PS01033"/>
    </source>
</evidence>
<dbReference type="Pfam" id="PF00042">
    <property type="entry name" value="Globin"/>
    <property type="match status" value="1"/>
</dbReference>
<name>A0A8S1B5H5_ARCPL</name>
<feature type="domain" description="Globin" evidence="7">
    <location>
        <begin position="51"/>
        <end position="196"/>
    </location>
</feature>
<dbReference type="InterPro" id="IPR013314">
    <property type="entry name" value="Globin_lamprey/hagfish"/>
</dbReference>
<dbReference type="InterPro" id="IPR000971">
    <property type="entry name" value="Globin"/>
</dbReference>
<protein>
    <recommendedName>
        <fullName evidence="7">Globin domain-containing protein</fullName>
    </recommendedName>
</protein>
<organism evidence="8 9">
    <name type="scientific">Arctia plantaginis</name>
    <name type="common">Wood tiger moth</name>
    <name type="synonym">Phalaena plantaginis</name>
    <dbReference type="NCBI Taxonomy" id="874455"/>
    <lineage>
        <taxon>Eukaryota</taxon>
        <taxon>Metazoa</taxon>
        <taxon>Ecdysozoa</taxon>
        <taxon>Arthropoda</taxon>
        <taxon>Hexapoda</taxon>
        <taxon>Insecta</taxon>
        <taxon>Pterygota</taxon>
        <taxon>Neoptera</taxon>
        <taxon>Endopterygota</taxon>
        <taxon>Lepidoptera</taxon>
        <taxon>Glossata</taxon>
        <taxon>Ditrysia</taxon>
        <taxon>Noctuoidea</taxon>
        <taxon>Erebidae</taxon>
        <taxon>Arctiinae</taxon>
        <taxon>Arctia</taxon>
    </lineage>
</organism>
<evidence type="ECO:0000256" key="4">
    <source>
        <dbReference type="ARBA" id="ARBA00023004"/>
    </source>
</evidence>
<feature type="signal peptide" evidence="6">
    <location>
        <begin position="1"/>
        <end position="18"/>
    </location>
</feature>
<evidence type="ECO:0000256" key="3">
    <source>
        <dbReference type="ARBA" id="ARBA00022723"/>
    </source>
</evidence>
<dbReference type="GO" id="GO:0016491">
    <property type="term" value="F:oxidoreductase activity"/>
    <property type="evidence" value="ECO:0007669"/>
    <property type="project" value="TreeGrafter"/>
</dbReference>
<dbReference type="Gene3D" id="1.10.490.10">
    <property type="entry name" value="Globins"/>
    <property type="match status" value="1"/>
</dbReference>
<dbReference type="InterPro" id="IPR044399">
    <property type="entry name" value="Mb-like_M"/>
</dbReference>
<proteinExistence type="inferred from homology"/>
<evidence type="ECO:0000256" key="1">
    <source>
        <dbReference type="ARBA" id="ARBA00011245"/>
    </source>
</evidence>
<keyword evidence="4" id="KW-0408">Iron</keyword>
<evidence type="ECO:0000256" key="6">
    <source>
        <dbReference type="SAM" id="SignalP"/>
    </source>
</evidence>
<dbReference type="GO" id="GO:0005344">
    <property type="term" value="F:oxygen carrier activity"/>
    <property type="evidence" value="ECO:0007669"/>
    <property type="project" value="UniProtKB-KW"/>
</dbReference>
<evidence type="ECO:0000313" key="8">
    <source>
        <dbReference type="EMBL" id="CAB3253668.1"/>
    </source>
</evidence>
<dbReference type="GO" id="GO:0020037">
    <property type="term" value="F:heme binding"/>
    <property type="evidence" value="ECO:0007669"/>
    <property type="project" value="InterPro"/>
</dbReference>
<keyword evidence="5" id="KW-0813">Transport</keyword>
<dbReference type="Proteomes" id="UP000494106">
    <property type="component" value="Unassembled WGS sequence"/>
</dbReference>
<evidence type="ECO:0000256" key="5">
    <source>
        <dbReference type="RuleBase" id="RU000356"/>
    </source>
</evidence>
<reference evidence="8 9" key="1">
    <citation type="submission" date="2020-04" db="EMBL/GenBank/DDBJ databases">
        <authorList>
            <person name="Wallbank WR R."/>
            <person name="Pardo Diaz C."/>
            <person name="Kozak K."/>
            <person name="Martin S."/>
            <person name="Jiggins C."/>
            <person name="Moest M."/>
            <person name="Warren A I."/>
            <person name="Byers J.R.P. K."/>
            <person name="Montejo-Kovacevich G."/>
            <person name="Yen C E."/>
        </authorList>
    </citation>
    <scope>NUCLEOTIDE SEQUENCE [LARGE SCALE GENOMIC DNA]</scope>
</reference>
<comment type="caution">
    <text evidence="8">The sequence shown here is derived from an EMBL/GenBank/DDBJ whole genome shotgun (WGS) entry which is preliminary data.</text>
</comment>
<sequence>MLFLFYVFSFIVASIALAVLMKEKSNKVTMGAWLSYLWWGGDPDEVSPVSGLSRREVYAVQKSWAPVNANSTANGAELLRRFFTTFPETKEFFKMIKGQSPEQYNQNPQFKAHVINLMTALNLAVNTMNQPELVAAMMNKLGESHGRRKIKEENFQQLKEVIVKMFIEVLKLDDSTLGAWGKTVDFWYKHIFETLSKPEETR</sequence>
<gene>
    <name evidence="8" type="ORF">APLA_LOCUS14232</name>
</gene>
<accession>A0A8S1B5H5</accession>
<dbReference type="AlphaFoldDB" id="A0A8S1B5H5"/>
<dbReference type="GO" id="GO:0019825">
    <property type="term" value="F:oxygen binding"/>
    <property type="evidence" value="ECO:0007669"/>
    <property type="project" value="InterPro"/>
</dbReference>
<dbReference type="CDD" id="cd01040">
    <property type="entry name" value="Mb-like"/>
    <property type="match status" value="1"/>
</dbReference>
<dbReference type="InterPro" id="IPR012292">
    <property type="entry name" value="Globin/Proto"/>
</dbReference>
<dbReference type="PANTHER" id="PTHR46783">
    <property type="entry name" value="CYTOGLOBIN"/>
    <property type="match status" value="1"/>
</dbReference>
<keyword evidence="5" id="KW-0561">Oxygen transport</keyword>
<dbReference type="EMBL" id="CADEBC010000561">
    <property type="protein sequence ID" value="CAB3253668.1"/>
    <property type="molecule type" value="Genomic_DNA"/>
</dbReference>
<dbReference type="PROSITE" id="PS01033">
    <property type="entry name" value="GLOBIN"/>
    <property type="match status" value="1"/>
</dbReference>
<dbReference type="SUPFAM" id="SSF46458">
    <property type="entry name" value="Globin-like"/>
    <property type="match status" value="1"/>
</dbReference>
<keyword evidence="2 5" id="KW-0349">Heme</keyword>
<keyword evidence="6" id="KW-0732">Signal</keyword>
<dbReference type="OrthoDB" id="436496at2759"/>
<dbReference type="InterPro" id="IPR009050">
    <property type="entry name" value="Globin-like_sf"/>
</dbReference>
<dbReference type="PANTHER" id="PTHR46783:SF1">
    <property type="entry name" value="CYTOGLOBIN-1-RELATED"/>
    <property type="match status" value="1"/>
</dbReference>
<comment type="subunit">
    <text evidence="1">Monomer.</text>
</comment>
<keyword evidence="3" id="KW-0479">Metal-binding</keyword>